<sequence>MIDTAYMSSEIATGACLGNVKIILKPHFKHNNDAENDIKTGF</sequence>
<name>A0A1G7ZJ42_CHIFI</name>
<evidence type="ECO:0000313" key="2">
    <source>
        <dbReference type="Proteomes" id="UP000199045"/>
    </source>
</evidence>
<accession>A0A1G7ZJ42</accession>
<dbReference type="AlphaFoldDB" id="A0A1G7ZJ42"/>
<proteinExistence type="predicted"/>
<organism evidence="1 2">
    <name type="scientific">Chitinophaga filiformis</name>
    <name type="common">Myxococcus filiformis</name>
    <name type="synonym">Flexibacter filiformis</name>
    <dbReference type="NCBI Taxonomy" id="104663"/>
    <lineage>
        <taxon>Bacteria</taxon>
        <taxon>Pseudomonadati</taxon>
        <taxon>Bacteroidota</taxon>
        <taxon>Chitinophagia</taxon>
        <taxon>Chitinophagales</taxon>
        <taxon>Chitinophagaceae</taxon>
        <taxon>Chitinophaga</taxon>
    </lineage>
</organism>
<gene>
    <name evidence="1" type="ORF">SAMN04488121_108289</name>
</gene>
<reference evidence="1 2" key="1">
    <citation type="submission" date="2016-10" db="EMBL/GenBank/DDBJ databases">
        <authorList>
            <person name="de Groot N.N."/>
        </authorList>
    </citation>
    <scope>NUCLEOTIDE SEQUENCE [LARGE SCALE GENOMIC DNA]</scope>
    <source>
        <strain evidence="1 2">DSM 527</strain>
    </source>
</reference>
<dbReference type="EMBL" id="FNBN01000008">
    <property type="protein sequence ID" value="SDH08659.1"/>
    <property type="molecule type" value="Genomic_DNA"/>
</dbReference>
<dbReference type="Proteomes" id="UP000199045">
    <property type="component" value="Unassembled WGS sequence"/>
</dbReference>
<protein>
    <submittedName>
        <fullName evidence="1">Uncharacterized protein</fullName>
    </submittedName>
</protein>
<evidence type="ECO:0000313" key="1">
    <source>
        <dbReference type="EMBL" id="SDH08659.1"/>
    </source>
</evidence>